<dbReference type="WBParaSite" id="scaffold11447_cov150.g15598">
    <property type="protein sequence ID" value="scaffold11447_cov150.g15598"/>
    <property type="gene ID" value="scaffold11447_cov150.g15598"/>
</dbReference>
<dbReference type="Proteomes" id="UP000887561">
    <property type="component" value="Unplaced"/>
</dbReference>
<keyword evidence="2" id="KW-1185">Reference proteome</keyword>
<proteinExistence type="predicted"/>
<keyword evidence="1" id="KW-0175">Coiled coil</keyword>
<evidence type="ECO:0000256" key="1">
    <source>
        <dbReference type="SAM" id="Coils"/>
    </source>
</evidence>
<accession>A0A915LFJ1</accession>
<evidence type="ECO:0000313" key="3">
    <source>
        <dbReference type="WBParaSite" id="scaffold11447_cov150.g15598"/>
    </source>
</evidence>
<name>A0A915LFJ1_MELJA</name>
<protein>
    <submittedName>
        <fullName evidence="3">Uncharacterized protein</fullName>
    </submittedName>
</protein>
<sequence>MLNLTLSRARFNELKKIALSGGSTQSNDVLIYEEFVFMESFDETNNNLSWHLLGEGAIEEYKIMKDIYKNAIDKLTERVETFVEEQINAHYSDVDVTNFKEDIEKYDQLIATGKFSQQILETGEELL</sequence>
<organism evidence="2 3">
    <name type="scientific">Meloidogyne javanica</name>
    <name type="common">Root-knot nematode worm</name>
    <dbReference type="NCBI Taxonomy" id="6303"/>
    <lineage>
        <taxon>Eukaryota</taxon>
        <taxon>Metazoa</taxon>
        <taxon>Ecdysozoa</taxon>
        <taxon>Nematoda</taxon>
        <taxon>Chromadorea</taxon>
        <taxon>Rhabditida</taxon>
        <taxon>Tylenchina</taxon>
        <taxon>Tylenchomorpha</taxon>
        <taxon>Tylenchoidea</taxon>
        <taxon>Meloidogynidae</taxon>
        <taxon>Meloidogyninae</taxon>
        <taxon>Meloidogyne</taxon>
        <taxon>Meloidogyne incognita group</taxon>
    </lineage>
</organism>
<feature type="coiled-coil region" evidence="1">
    <location>
        <begin position="58"/>
        <end position="85"/>
    </location>
</feature>
<reference evidence="3" key="1">
    <citation type="submission" date="2022-11" db="UniProtKB">
        <authorList>
            <consortium name="WormBaseParasite"/>
        </authorList>
    </citation>
    <scope>IDENTIFICATION</scope>
</reference>
<dbReference type="AlphaFoldDB" id="A0A915LFJ1"/>
<evidence type="ECO:0000313" key="2">
    <source>
        <dbReference type="Proteomes" id="UP000887561"/>
    </source>
</evidence>